<gene>
    <name evidence="9" type="ORF">C3L24_01240</name>
</gene>
<proteinExistence type="predicted"/>
<dbReference type="GO" id="GO:0008360">
    <property type="term" value="P:regulation of cell shape"/>
    <property type="evidence" value="ECO:0007669"/>
    <property type="project" value="UniProtKB-KW"/>
</dbReference>
<comment type="caution">
    <text evidence="9">The sequence shown here is derived from an EMBL/GenBank/DDBJ whole genome shotgun (WGS) entry which is preliminary data.</text>
</comment>
<dbReference type="SUPFAM" id="SSF53822">
    <property type="entry name" value="Periplasmic binding protein-like I"/>
    <property type="match status" value="1"/>
</dbReference>
<dbReference type="GO" id="GO:0009252">
    <property type="term" value="P:peptidoglycan biosynthetic process"/>
    <property type="evidence" value="ECO:0007669"/>
    <property type="project" value="UniProtKB-KW"/>
</dbReference>
<evidence type="ECO:0000256" key="8">
    <source>
        <dbReference type="SAM" id="MobiDB-lite"/>
    </source>
</evidence>
<dbReference type="Gene3D" id="1.25.40.650">
    <property type="match status" value="1"/>
</dbReference>
<keyword evidence="7" id="KW-0449">Lipoprotein</keyword>
<evidence type="ECO:0000256" key="6">
    <source>
        <dbReference type="ARBA" id="ARBA00023237"/>
    </source>
</evidence>
<evidence type="ECO:0000256" key="1">
    <source>
        <dbReference type="ARBA" id="ARBA00022729"/>
    </source>
</evidence>
<dbReference type="PROSITE" id="PS51257">
    <property type="entry name" value="PROKAR_LIPOPROTEIN"/>
    <property type="match status" value="1"/>
</dbReference>
<keyword evidence="4" id="KW-0472">Membrane</keyword>
<reference evidence="9 10" key="1">
    <citation type="submission" date="2018-01" db="EMBL/GenBank/DDBJ databases">
        <title>Novel co-symbiosis in the lucinid bivalve Phacoides pectinatus.</title>
        <authorList>
            <person name="Lim S.J."/>
            <person name="Davis B.G."/>
            <person name="Gill D.E."/>
            <person name="Engel A.S."/>
            <person name="Anderson L.C."/>
            <person name="Campbell B.J."/>
        </authorList>
    </citation>
    <scope>NUCLEOTIDE SEQUENCE [LARGE SCALE GENOMIC DNA]</scope>
    <source>
        <strain evidence="9">N3_P5</strain>
    </source>
</reference>
<name>A0A6N4E3E1_9GAMM</name>
<dbReference type="Proteomes" id="UP000250928">
    <property type="component" value="Unassembled WGS sequence"/>
</dbReference>
<evidence type="ECO:0000313" key="9">
    <source>
        <dbReference type="EMBL" id="PUE05399.1"/>
    </source>
</evidence>
<dbReference type="Pfam" id="PF04348">
    <property type="entry name" value="LppC"/>
    <property type="match status" value="1"/>
</dbReference>
<dbReference type="Gene3D" id="1.25.40.10">
    <property type="entry name" value="Tetratricopeptide repeat domain"/>
    <property type="match status" value="1"/>
</dbReference>
<dbReference type="GO" id="GO:0030234">
    <property type="term" value="F:enzyme regulator activity"/>
    <property type="evidence" value="ECO:0007669"/>
    <property type="project" value="TreeGrafter"/>
</dbReference>
<dbReference type="InterPro" id="IPR028082">
    <property type="entry name" value="Peripla_BP_I"/>
</dbReference>
<feature type="compositionally biased region" description="Low complexity" evidence="8">
    <location>
        <begin position="637"/>
        <end position="651"/>
    </location>
</feature>
<protein>
    <submittedName>
        <fullName evidence="9">Penicillin-binding protein activator</fullName>
    </submittedName>
</protein>
<dbReference type="PANTHER" id="PTHR38038:SF1">
    <property type="entry name" value="PENICILLIN-BINDING PROTEIN ACTIVATOR LPOA"/>
    <property type="match status" value="1"/>
</dbReference>
<accession>A0A6N4E3E1</accession>
<keyword evidence="3" id="KW-0573">Peptidoglycan synthesis</keyword>
<evidence type="ECO:0000256" key="5">
    <source>
        <dbReference type="ARBA" id="ARBA00023139"/>
    </source>
</evidence>
<dbReference type="Gene3D" id="3.40.50.2300">
    <property type="match status" value="2"/>
</dbReference>
<keyword evidence="5" id="KW-0564">Palmitate</keyword>
<dbReference type="GO" id="GO:0031241">
    <property type="term" value="C:periplasmic side of cell outer membrane"/>
    <property type="evidence" value="ECO:0007669"/>
    <property type="project" value="TreeGrafter"/>
</dbReference>
<evidence type="ECO:0000256" key="7">
    <source>
        <dbReference type="ARBA" id="ARBA00023288"/>
    </source>
</evidence>
<sequence length="651" mass="72181">MPNKIPTLLLGLLLLTGCIPSNLLKPQGIPDDDPRLEQVTGMEQAGEFATAAALLETISETAPAPSRASLLLRAAENHLKAGDQERAAHLVRDIDTRELPALDFHRRLLLAELNLADNRPDTVLRLLPGPPPEQVDPGRALRYHQIRAESFRLAGNLIESARELEAADLLVGDPAARLDNQLLILQTLSTLSNTALEMLQPSPPGVEGGWMELALIIKSNAHRPEAIQPLLGAWRERFPSHPALPALLDGYFEKLKAQYIRPAHLALMLPMQGPYAKAARAVRDGFMAAYYQDGPGNRPRLHFYDNSNEADTWPLYRQAVDSGADMIIGPLDKASVAQMARAGELEIPVLALNQVPPEVTPPRDLYQFGLSPENEARQVAEKAWLDGHTRALALTPQGDWGERIYSAFTNRWERLGGLLAEHQGYNPAEHDFKQPIRSLLNIDESYARRRELEQILGARIEFEPRRRADSDFIFLAAQVDKARQIRPQLQFHHAADLPVYTTSHIYSGTESLKEDQDLEGLMFPDIPWLLVAEAGDPLSRQNIGEALPDSRTAYRRLYAMGIDSYRLLPHLARLQTSPEEMLDAKTGNLYLDEINQFHRQLVWAQMRGGSPRVLGYAPRMITSPGAPGPQVEQLPSAAAEEGAAQPAGATH</sequence>
<dbReference type="AlphaFoldDB" id="A0A6N4E3E1"/>
<evidence type="ECO:0000256" key="4">
    <source>
        <dbReference type="ARBA" id="ARBA00023136"/>
    </source>
</evidence>
<evidence type="ECO:0000256" key="3">
    <source>
        <dbReference type="ARBA" id="ARBA00022984"/>
    </source>
</evidence>
<keyword evidence="2" id="KW-0133">Cell shape</keyword>
<feature type="region of interest" description="Disordered" evidence="8">
    <location>
        <begin position="620"/>
        <end position="651"/>
    </location>
</feature>
<dbReference type="InterPro" id="IPR007443">
    <property type="entry name" value="LpoA"/>
</dbReference>
<evidence type="ECO:0000256" key="2">
    <source>
        <dbReference type="ARBA" id="ARBA00022960"/>
    </source>
</evidence>
<dbReference type="CDD" id="cd06339">
    <property type="entry name" value="PBP1_YraM_LppC_lipoprotein-like"/>
    <property type="match status" value="1"/>
</dbReference>
<dbReference type="PANTHER" id="PTHR38038">
    <property type="entry name" value="PENICILLIN-BINDING PROTEIN ACTIVATOR LPOA"/>
    <property type="match status" value="1"/>
</dbReference>
<keyword evidence="1" id="KW-0732">Signal</keyword>
<keyword evidence="6" id="KW-0998">Cell outer membrane</keyword>
<organism evidence="9 10">
    <name type="scientific">Candidatus Sedimenticola endophacoides</name>
    <dbReference type="NCBI Taxonomy" id="2548426"/>
    <lineage>
        <taxon>Bacteria</taxon>
        <taxon>Pseudomonadati</taxon>
        <taxon>Pseudomonadota</taxon>
        <taxon>Gammaproteobacteria</taxon>
        <taxon>Chromatiales</taxon>
        <taxon>Sedimenticolaceae</taxon>
        <taxon>Sedimenticola</taxon>
    </lineage>
</organism>
<dbReference type="InterPro" id="IPR011990">
    <property type="entry name" value="TPR-like_helical_dom_sf"/>
</dbReference>
<evidence type="ECO:0000313" key="10">
    <source>
        <dbReference type="Proteomes" id="UP000250928"/>
    </source>
</evidence>
<dbReference type="EMBL" id="PQCO01000081">
    <property type="protein sequence ID" value="PUE05399.1"/>
    <property type="molecule type" value="Genomic_DNA"/>
</dbReference>